<reference evidence="2 3" key="1">
    <citation type="submission" date="2015-06" db="EMBL/GenBank/DDBJ databases">
        <title>Improved classification and identification of acetic acid bacteria using matrix-assisted laser desorption/ionization time-of-flight mass spectrometry; Gluconobacter nephelii and Gluconobacter uchimurae are later heterotypic synonyms of Gluconobacter japonicus and Gluconobacter oxydans, respectively.</title>
        <authorList>
            <person name="Li L."/>
            <person name="Cleenwerck I."/>
            <person name="De Vuyst L."/>
            <person name="Vandamme P."/>
        </authorList>
    </citation>
    <scope>NUCLEOTIDE SEQUENCE [LARGE SCALE GENOMIC DNA]</scope>
    <source>
        <strain evidence="2 3">LMG 1764</strain>
    </source>
</reference>
<sequence length="373" mass="42404">MPSIPRLVITVPVETITGGPPGRAKTDITSDMVNDILKHWGAPEEGQEQRFAKDFLNRNWFTIPKWVQDKVDMEAFARDIRKWLDDIGPGRFHEARNFLAREKTMLGHIKALSNDRELLVSDDALVTPAGDTQYVWSNWVEETLGWSTGGYVQMESLPHVLKDATVISDDGTKTAPPFVFGTDPEHFNLPPKGFREDFIEQRDNRAPPEGEDFPPEGVPYPLREEEVLPFTREFLENQVNNALSDFGDRDASDLVDYDELVDATAKWAPHAGTGSKEDLEMDPFLEAWNSKQHLTVYWARPRRIHPVGSALSKEDIIRSTDSLVQLMEDRLEEFRNTWPAETPSVDVEPGKVEPGEDIQGPDVHEEETMKPRF</sequence>
<comment type="caution">
    <text evidence="2">The sequence shown here is derived from an EMBL/GenBank/DDBJ whole genome shotgun (WGS) entry which is preliminary data.</text>
</comment>
<accession>A0A149QYD3</accession>
<dbReference type="InterPro" id="IPR018247">
    <property type="entry name" value="EF_Hand_1_Ca_BS"/>
</dbReference>
<evidence type="ECO:0000313" key="2">
    <source>
        <dbReference type="EMBL" id="KXV02315.1"/>
    </source>
</evidence>
<name>A0A149QYD3_9PROT</name>
<dbReference type="EMBL" id="LHZB01000099">
    <property type="protein sequence ID" value="KXV02315.1"/>
    <property type="molecule type" value="Genomic_DNA"/>
</dbReference>
<evidence type="ECO:0000313" key="3">
    <source>
        <dbReference type="Proteomes" id="UP000075573"/>
    </source>
</evidence>
<organism evidence="2 3">
    <name type="scientific">Gluconobacter potus</name>
    <dbReference type="NCBI Taxonomy" id="2724927"/>
    <lineage>
        <taxon>Bacteria</taxon>
        <taxon>Pseudomonadati</taxon>
        <taxon>Pseudomonadota</taxon>
        <taxon>Alphaproteobacteria</taxon>
        <taxon>Acetobacterales</taxon>
        <taxon>Acetobacteraceae</taxon>
        <taxon>Gluconobacter</taxon>
    </lineage>
</organism>
<feature type="region of interest" description="Disordered" evidence="1">
    <location>
        <begin position="337"/>
        <end position="373"/>
    </location>
</feature>
<dbReference type="PROSITE" id="PS00018">
    <property type="entry name" value="EF_HAND_1"/>
    <property type="match status" value="1"/>
</dbReference>
<gene>
    <name evidence="2" type="ORF">AD929_03285</name>
</gene>
<protein>
    <submittedName>
        <fullName evidence="2">Uncharacterized protein</fullName>
    </submittedName>
</protein>
<dbReference type="RefSeq" id="WP_062494305.1">
    <property type="nucleotide sequence ID" value="NZ_LHZB01000099.1"/>
</dbReference>
<dbReference type="Proteomes" id="UP000075573">
    <property type="component" value="Unassembled WGS sequence"/>
</dbReference>
<feature type="compositionally biased region" description="Basic and acidic residues" evidence="1">
    <location>
        <begin position="362"/>
        <end position="373"/>
    </location>
</feature>
<dbReference type="PATRIC" id="fig|442.7.peg.2017"/>
<evidence type="ECO:0000256" key="1">
    <source>
        <dbReference type="SAM" id="MobiDB-lite"/>
    </source>
</evidence>
<dbReference type="AlphaFoldDB" id="A0A149QYD3"/>
<proteinExistence type="predicted"/>